<dbReference type="Proteomes" id="UP000054481">
    <property type="component" value="Unassembled WGS sequence"/>
</dbReference>
<dbReference type="InterPro" id="IPR011057">
    <property type="entry name" value="Mss4-like_sf"/>
</dbReference>
<evidence type="ECO:0000256" key="4">
    <source>
        <dbReference type="ARBA" id="ARBA00023239"/>
    </source>
</evidence>
<dbReference type="PANTHER" id="PTHR33337:SF40">
    <property type="entry name" value="CENP-V_GFA DOMAIN-CONTAINING PROTEIN-RELATED"/>
    <property type="match status" value="1"/>
</dbReference>
<sequence length="102" mass="11859">MQTPLSAFQYIKGAPRTYKQENGVVREFCEKCGAFICEYGLMTDSVNLQEQAADKFRYVMWGTFDEPEKVPPKGEFFCQQRVQWMPEIRGMASRRLIETCEG</sequence>
<comment type="similarity">
    <text evidence="1">Belongs to the Gfa family.</text>
</comment>
<dbReference type="Gene3D" id="3.90.1590.10">
    <property type="entry name" value="glutathione-dependent formaldehyde- activating enzyme (gfa)"/>
    <property type="match status" value="1"/>
</dbReference>
<organism evidence="6 7">
    <name type="scientific">Hirsutella minnesotensis 3608</name>
    <dbReference type="NCBI Taxonomy" id="1043627"/>
    <lineage>
        <taxon>Eukaryota</taxon>
        <taxon>Fungi</taxon>
        <taxon>Dikarya</taxon>
        <taxon>Ascomycota</taxon>
        <taxon>Pezizomycotina</taxon>
        <taxon>Sordariomycetes</taxon>
        <taxon>Hypocreomycetidae</taxon>
        <taxon>Hypocreales</taxon>
        <taxon>Ophiocordycipitaceae</taxon>
        <taxon>Hirsutella</taxon>
    </lineage>
</organism>
<keyword evidence="2" id="KW-0479">Metal-binding</keyword>
<gene>
    <name evidence="6" type="ORF">HIM_03787</name>
</gene>
<feature type="domain" description="CENP-V/GFA" evidence="5">
    <location>
        <begin position="6"/>
        <end position="79"/>
    </location>
</feature>
<dbReference type="OrthoDB" id="9985472at2759"/>
<dbReference type="EMBL" id="KQ030509">
    <property type="protein sequence ID" value="KJZ76910.1"/>
    <property type="molecule type" value="Genomic_DNA"/>
</dbReference>
<proteinExistence type="inferred from homology"/>
<evidence type="ECO:0000256" key="1">
    <source>
        <dbReference type="ARBA" id="ARBA00005495"/>
    </source>
</evidence>
<keyword evidence="3" id="KW-0862">Zinc</keyword>
<reference evidence="6 7" key="1">
    <citation type="journal article" date="2014" name="Genome Biol. Evol.">
        <title>Comparative genomics and transcriptomics analyses reveal divergent lifestyle features of nematode endoparasitic fungus Hirsutella minnesotensis.</title>
        <authorList>
            <person name="Lai Y."/>
            <person name="Liu K."/>
            <person name="Zhang X."/>
            <person name="Zhang X."/>
            <person name="Li K."/>
            <person name="Wang N."/>
            <person name="Shu C."/>
            <person name="Wu Y."/>
            <person name="Wang C."/>
            <person name="Bushley K.E."/>
            <person name="Xiang M."/>
            <person name="Liu X."/>
        </authorList>
    </citation>
    <scope>NUCLEOTIDE SEQUENCE [LARGE SCALE GENOMIC DNA]</scope>
    <source>
        <strain evidence="6 7">3608</strain>
    </source>
</reference>
<accession>A0A0F7ZQA5</accession>
<evidence type="ECO:0000313" key="7">
    <source>
        <dbReference type="Proteomes" id="UP000054481"/>
    </source>
</evidence>
<evidence type="ECO:0000259" key="5">
    <source>
        <dbReference type="Pfam" id="PF04828"/>
    </source>
</evidence>
<dbReference type="GO" id="GO:0016846">
    <property type="term" value="F:carbon-sulfur lyase activity"/>
    <property type="evidence" value="ECO:0007669"/>
    <property type="project" value="InterPro"/>
</dbReference>
<name>A0A0F7ZQA5_9HYPO</name>
<keyword evidence="4" id="KW-0456">Lyase</keyword>
<evidence type="ECO:0000256" key="2">
    <source>
        <dbReference type="ARBA" id="ARBA00022723"/>
    </source>
</evidence>
<evidence type="ECO:0000256" key="3">
    <source>
        <dbReference type="ARBA" id="ARBA00022833"/>
    </source>
</evidence>
<evidence type="ECO:0000313" key="6">
    <source>
        <dbReference type="EMBL" id="KJZ76910.1"/>
    </source>
</evidence>
<dbReference type="Pfam" id="PF04828">
    <property type="entry name" value="GFA"/>
    <property type="match status" value="1"/>
</dbReference>
<protein>
    <recommendedName>
        <fullName evidence="5">CENP-V/GFA domain-containing protein</fullName>
    </recommendedName>
</protein>
<dbReference type="GO" id="GO:0046872">
    <property type="term" value="F:metal ion binding"/>
    <property type="evidence" value="ECO:0007669"/>
    <property type="project" value="UniProtKB-KW"/>
</dbReference>
<dbReference type="InterPro" id="IPR006913">
    <property type="entry name" value="CENP-V/GFA"/>
</dbReference>
<dbReference type="PANTHER" id="PTHR33337">
    <property type="entry name" value="GFA DOMAIN-CONTAINING PROTEIN"/>
    <property type="match status" value="1"/>
</dbReference>
<dbReference type="AlphaFoldDB" id="A0A0F7ZQA5"/>
<dbReference type="SUPFAM" id="SSF51316">
    <property type="entry name" value="Mss4-like"/>
    <property type="match status" value="1"/>
</dbReference>
<keyword evidence="7" id="KW-1185">Reference proteome</keyword>